<gene>
    <name evidence="2" type="ORF">HUJ06_021341</name>
</gene>
<evidence type="ECO:0000313" key="2">
    <source>
        <dbReference type="EMBL" id="DAD19878.1"/>
    </source>
</evidence>
<evidence type="ECO:0000256" key="1">
    <source>
        <dbReference type="SAM" id="MobiDB-lite"/>
    </source>
</evidence>
<proteinExistence type="predicted"/>
<name>A0A822XQX7_NELNU</name>
<comment type="caution">
    <text evidence="2">The sequence shown here is derived from an EMBL/GenBank/DDBJ whole genome shotgun (WGS) entry which is preliminary data.</text>
</comment>
<dbReference type="EMBL" id="DUZY01000001">
    <property type="protein sequence ID" value="DAD19878.1"/>
    <property type="molecule type" value="Genomic_DNA"/>
</dbReference>
<feature type="region of interest" description="Disordered" evidence="1">
    <location>
        <begin position="1"/>
        <end position="33"/>
    </location>
</feature>
<protein>
    <submittedName>
        <fullName evidence="2">Uncharacterized protein</fullName>
    </submittedName>
</protein>
<dbReference type="Proteomes" id="UP000607653">
    <property type="component" value="Unassembled WGS sequence"/>
</dbReference>
<organism evidence="2 3">
    <name type="scientific">Nelumbo nucifera</name>
    <name type="common">Sacred lotus</name>
    <dbReference type="NCBI Taxonomy" id="4432"/>
    <lineage>
        <taxon>Eukaryota</taxon>
        <taxon>Viridiplantae</taxon>
        <taxon>Streptophyta</taxon>
        <taxon>Embryophyta</taxon>
        <taxon>Tracheophyta</taxon>
        <taxon>Spermatophyta</taxon>
        <taxon>Magnoliopsida</taxon>
        <taxon>Proteales</taxon>
        <taxon>Nelumbonaceae</taxon>
        <taxon>Nelumbo</taxon>
    </lineage>
</organism>
<accession>A0A822XQX7</accession>
<keyword evidence="3" id="KW-1185">Reference proteome</keyword>
<reference evidence="2 3" key="1">
    <citation type="journal article" date="2020" name="Mol. Biol. Evol.">
        <title>Distinct Expression and Methylation Patterns for Genes with Different Fates following a Single Whole-Genome Duplication in Flowering Plants.</title>
        <authorList>
            <person name="Shi T."/>
            <person name="Rahmani R.S."/>
            <person name="Gugger P.F."/>
            <person name="Wang M."/>
            <person name="Li H."/>
            <person name="Zhang Y."/>
            <person name="Li Z."/>
            <person name="Wang Q."/>
            <person name="Van de Peer Y."/>
            <person name="Marchal K."/>
            <person name="Chen J."/>
        </authorList>
    </citation>
    <scope>NUCLEOTIDE SEQUENCE [LARGE SCALE GENOMIC DNA]</scope>
    <source>
        <tissue evidence="2">Leaf</tissue>
    </source>
</reference>
<dbReference type="AlphaFoldDB" id="A0A822XQX7"/>
<sequence>MQLKQTDRDSHRLAGERTVRKKEPLARIPLEKP</sequence>
<evidence type="ECO:0000313" key="3">
    <source>
        <dbReference type="Proteomes" id="UP000607653"/>
    </source>
</evidence>